<feature type="transmembrane region" description="Helical" evidence="6">
    <location>
        <begin position="43"/>
        <end position="65"/>
    </location>
</feature>
<feature type="domain" description="Lipopolysaccharide assembly protein A" evidence="7">
    <location>
        <begin position="21"/>
        <end position="81"/>
    </location>
</feature>
<evidence type="ECO:0000259" key="7">
    <source>
        <dbReference type="Pfam" id="PF06305"/>
    </source>
</evidence>
<dbReference type="GO" id="GO:0005886">
    <property type="term" value="C:plasma membrane"/>
    <property type="evidence" value="ECO:0007669"/>
    <property type="project" value="InterPro"/>
</dbReference>
<keyword evidence="9" id="KW-1185">Reference proteome</keyword>
<gene>
    <name evidence="8" type="ORF">SCD_n00487</name>
</gene>
<name>S6A9L8_SULDS</name>
<evidence type="ECO:0000256" key="2">
    <source>
        <dbReference type="ARBA" id="ARBA00022692"/>
    </source>
</evidence>
<dbReference type="PANTHER" id="PTHR41335">
    <property type="entry name" value="MEMBRANE PROTEIN-RELATED"/>
    <property type="match status" value="1"/>
</dbReference>
<feature type="coiled-coil region" evidence="5">
    <location>
        <begin position="69"/>
        <end position="96"/>
    </location>
</feature>
<evidence type="ECO:0000313" key="8">
    <source>
        <dbReference type="EMBL" id="BAN34335.1"/>
    </source>
</evidence>
<keyword evidence="5" id="KW-0175">Coiled coil</keyword>
<accession>S6A9L8</accession>
<dbReference type="KEGG" id="sdr:SCD_n00487"/>
<keyword evidence="3 6" id="KW-1133">Transmembrane helix</keyword>
<dbReference type="Proteomes" id="UP000015559">
    <property type="component" value="Chromosome"/>
</dbReference>
<dbReference type="PANTHER" id="PTHR41335:SF1">
    <property type="entry name" value="MEMBRANE PROTEIN"/>
    <property type="match status" value="1"/>
</dbReference>
<keyword evidence="4 6" id="KW-0472">Membrane</keyword>
<keyword evidence="1" id="KW-1003">Cell membrane</keyword>
<reference evidence="8 9" key="1">
    <citation type="journal article" date="2012" name="Appl. Environ. Microbiol.">
        <title>Draft genome sequence of a psychrotolerant sulfur-oxidizing bacterium, Sulfuricella denitrificans skB26, and proteomic insights into cold adaptation.</title>
        <authorList>
            <person name="Watanabe T."/>
            <person name="Kojima H."/>
            <person name="Fukui M."/>
        </authorList>
    </citation>
    <scope>NUCLEOTIDE SEQUENCE [LARGE SCALE GENOMIC DNA]</scope>
    <source>
        <strain evidence="9">skB26</strain>
    </source>
</reference>
<sequence>MQLKIIAAIFVAIAGVVFAMQNNVPVTVNFLLWRFDSSLALVLLLALALGAIIVALVTTPVTVRLQWQLGRQKRRIEELERTCNDQKEKLSEATRQQNFVTIEHEKEPPAIKLQ</sequence>
<keyword evidence="2 6" id="KW-0812">Transmembrane</keyword>
<dbReference type="STRING" id="1163617.SCD_n00487"/>
<evidence type="ECO:0000256" key="6">
    <source>
        <dbReference type="SAM" id="Phobius"/>
    </source>
</evidence>
<evidence type="ECO:0000256" key="1">
    <source>
        <dbReference type="ARBA" id="ARBA00022475"/>
    </source>
</evidence>
<evidence type="ECO:0000256" key="3">
    <source>
        <dbReference type="ARBA" id="ARBA00022989"/>
    </source>
</evidence>
<dbReference type="OrthoDB" id="8565840at2"/>
<organism evidence="8 9">
    <name type="scientific">Sulfuricella denitrificans (strain DSM 22764 / NBRC 105220 / skB26)</name>
    <dbReference type="NCBI Taxonomy" id="1163617"/>
    <lineage>
        <taxon>Bacteria</taxon>
        <taxon>Pseudomonadati</taxon>
        <taxon>Pseudomonadota</taxon>
        <taxon>Betaproteobacteria</taxon>
        <taxon>Nitrosomonadales</taxon>
        <taxon>Sulfuricellaceae</taxon>
        <taxon>Sulfuricella</taxon>
    </lineage>
</organism>
<dbReference type="InterPro" id="IPR010445">
    <property type="entry name" value="LapA_dom"/>
</dbReference>
<dbReference type="AlphaFoldDB" id="S6A9L8"/>
<dbReference type="RefSeq" id="WP_009206719.1">
    <property type="nucleotide sequence ID" value="NC_022357.1"/>
</dbReference>
<dbReference type="eggNOG" id="COG5416">
    <property type="taxonomic scope" value="Bacteria"/>
</dbReference>
<protein>
    <submittedName>
        <fullName evidence="8">GGDEF domain-containing protein</fullName>
    </submittedName>
</protein>
<dbReference type="EMBL" id="AP013066">
    <property type="protein sequence ID" value="BAN34335.1"/>
    <property type="molecule type" value="Genomic_DNA"/>
</dbReference>
<evidence type="ECO:0000256" key="5">
    <source>
        <dbReference type="SAM" id="Coils"/>
    </source>
</evidence>
<dbReference type="Pfam" id="PF06305">
    <property type="entry name" value="LapA_dom"/>
    <property type="match status" value="1"/>
</dbReference>
<proteinExistence type="predicted"/>
<evidence type="ECO:0000313" key="9">
    <source>
        <dbReference type="Proteomes" id="UP000015559"/>
    </source>
</evidence>
<evidence type="ECO:0000256" key="4">
    <source>
        <dbReference type="ARBA" id="ARBA00023136"/>
    </source>
</evidence>
<dbReference type="HOGENOM" id="CLU_142842_3_0_4"/>